<sequence length="358" mass="40385">MPEQPFESVEDFLQDLRFQQWARGEAPGDKRYWQAFLNSNPDKVHLYEEAIALILIMQGNDLQPVNSSRKIRQIQDAIADKVTEKRILPVWQWLRWGLAAMLVVAVGFWWSNRTTNKTAEVAATEKFIPALKQSVTRRNERTQAMLVNLPDGSSVLLSKESSVRYNQQMNGKKRVVYLTGEGFFEVVKDANRPFFVYADKVVTKVLGTSFTVKSYPDSAEAIVSVKTGKVSVSTAAQNAGSHTSLTLLPNQQVNLLVENQKLTTTITEVVKPSEMTPVQKEPFEFEFTPVAEAFKILEANYAVKIHFDEVKMRDCTLTASLKDEPFLEKIRLICLATESSFQVLEDQIIISGNGCQTP</sequence>
<dbReference type="RefSeq" id="WP_215232735.1">
    <property type="nucleotide sequence ID" value="NZ_CAJRAU010000002.1"/>
</dbReference>
<feature type="domain" description="Protein FecR C-terminal" evidence="2">
    <location>
        <begin position="283"/>
        <end position="350"/>
    </location>
</feature>
<dbReference type="InterPro" id="IPR032508">
    <property type="entry name" value="FecR_C"/>
</dbReference>
<dbReference type="EMBL" id="CAJRAU010000002">
    <property type="protein sequence ID" value="CAG5068596.1"/>
    <property type="molecule type" value="Genomic_DNA"/>
</dbReference>
<dbReference type="Gene3D" id="3.55.50.30">
    <property type="match status" value="1"/>
</dbReference>
<evidence type="ECO:0000259" key="2">
    <source>
        <dbReference type="Pfam" id="PF16344"/>
    </source>
</evidence>
<evidence type="ECO:0000313" key="3">
    <source>
        <dbReference type="EMBL" id="CAG5068596.1"/>
    </source>
</evidence>
<dbReference type="PIRSF" id="PIRSF018266">
    <property type="entry name" value="FecR"/>
    <property type="match status" value="1"/>
</dbReference>
<dbReference type="Gene3D" id="2.60.120.1440">
    <property type="match status" value="1"/>
</dbReference>
<dbReference type="InterPro" id="IPR006860">
    <property type="entry name" value="FecR"/>
</dbReference>
<evidence type="ECO:0008006" key="5">
    <source>
        <dbReference type="Google" id="ProtNLM"/>
    </source>
</evidence>
<proteinExistence type="predicted"/>
<dbReference type="Pfam" id="PF16344">
    <property type="entry name" value="FecR_C"/>
    <property type="match status" value="1"/>
</dbReference>
<dbReference type="PANTHER" id="PTHR30273">
    <property type="entry name" value="PERIPLASMIC SIGNAL SENSOR AND SIGMA FACTOR ACTIVATOR FECR-RELATED"/>
    <property type="match status" value="1"/>
</dbReference>
<keyword evidence="4" id="KW-1185">Reference proteome</keyword>
<dbReference type="Proteomes" id="UP000679725">
    <property type="component" value="Unassembled WGS sequence"/>
</dbReference>
<dbReference type="Pfam" id="PF04773">
    <property type="entry name" value="FecR"/>
    <property type="match status" value="1"/>
</dbReference>
<feature type="domain" description="FecR protein" evidence="1">
    <location>
        <begin position="143"/>
        <end position="230"/>
    </location>
</feature>
<protein>
    <recommendedName>
        <fullName evidence="5">FecR family protein</fullName>
    </recommendedName>
</protein>
<dbReference type="InterPro" id="IPR012373">
    <property type="entry name" value="Ferrdict_sens_TM"/>
</dbReference>
<comment type="caution">
    <text evidence="3">The sequence shown here is derived from an EMBL/GenBank/DDBJ whole genome shotgun (WGS) entry which is preliminary data.</text>
</comment>
<gene>
    <name evidence="3" type="ORF">DYBT9623_01328</name>
</gene>
<organism evidence="3 4">
    <name type="scientific">Dyadobacter linearis</name>
    <dbReference type="NCBI Taxonomy" id="2823330"/>
    <lineage>
        <taxon>Bacteria</taxon>
        <taxon>Pseudomonadati</taxon>
        <taxon>Bacteroidota</taxon>
        <taxon>Cytophagia</taxon>
        <taxon>Cytophagales</taxon>
        <taxon>Spirosomataceae</taxon>
        <taxon>Dyadobacter</taxon>
    </lineage>
</organism>
<dbReference type="PANTHER" id="PTHR30273:SF2">
    <property type="entry name" value="PROTEIN FECR"/>
    <property type="match status" value="1"/>
</dbReference>
<evidence type="ECO:0000259" key="1">
    <source>
        <dbReference type="Pfam" id="PF04773"/>
    </source>
</evidence>
<name>A0ABM8UMA0_9BACT</name>
<evidence type="ECO:0000313" key="4">
    <source>
        <dbReference type="Proteomes" id="UP000679725"/>
    </source>
</evidence>
<accession>A0ABM8UMA0</accession>
<reference evidence="3 4" key="1">
    <citation type="submission" date="2021-04" db="EMBL/GenBank/DDBJ databases">
        <authorList>
            <person name="Rodrigo-Torres L."/>
            <person name="Arahal R. D."/>
            <person name="Lucena T."/>
        </authorList>
    </citation>
    <scope>NUCLEOTIDE SEQUENCE [LARGE SCALE GENOMIC DNA]</scope>
    <source>
        <strain evidence="3 4">CECT 9623</strain>
    </source>
</reference>